<organism evidence="3 4">
    <name type="scientific">Polarella glacialis</name>
    <name type="common">Dinoflagellate</name>
    <dbReference type="NCBI Taxonomy" id="89957"/>
    <lineage>
        <taxon>Eukaryota</taxon>
        <taxon>Sar</taxon>
        <taxon>Alveolata</taxon>
        <taxon>Dinophyceae</taxon>
        <taxon>Suessiales</taxon>
        <taxon>Suessiaceae</taxon>
        <taxon>Polarella</taxon>
    </lineage>
</organism>
<evidence type="ECO:0000313" key="3">
    <source>
        <dbReference type="EMBL" id="CAE8705274.1"/>
    </source>
</evidence>
<feature type="coiled-coil region" evidence="1">
    <location>
        <begin position="24"/>
        <end position="65"/>
    </location>
</feature>
<evidence type="ECO:0000256" key="1">
    <source>
        <dbReference type="SAM" id="Coils"/>
    </source>
</evidence>
<dbReference type="EMBL" id="CAJNNW010030935">
    <property type="protein sequence ID" value="CAE8705274.1"/>
    <property type="molecule type" value="Genomic_DNA"/>
</dbReference>
<name>A0A813KJK2_POLGL</name>
<accession>A0A813KJK2</accession>
<sequence length="145" mass="15580">MPSVLKWGGGHRSSHKESVSPDEFLQLQHQLAELKEECDDAVGNLELARASAKTLEEQYRASEASAARFKLALAASEAARNVAKEKTADGARGASEEMDAMRAAAAEATSAAEIARRNEAKAAAETAQLRSQLASANEEERQLRE</sequence>
<dbReference type="Proteomes" id="UP000626109">
    <property type="component" value="Unassembled WGS sequence"/>
</dbReference>
<proteinExistence type="predicted"/>
<evidence type="ECO:0000313" key="4">
    <source>
        <dbReference type="Proteomes" id="UP000626109"/>
    </source>
</evidence>
<gene>
    <name evidence="3" type="ORF">PGLA2088_LOCUS33615</name>
</gene>
<feature type="non-terminal residue" evidence="3">
    <location>
        <position position="145"/>
    </location>
</feature>
<evidence type="ECO:0000256" key="2">
    <source>
        <dbReference type="SAM" id="MobiDB-lite"/>
    </source>
</evidence>
<feature type="compositionally biased region" description="Low complexity" evidence="2">
    <location>
        <begin position="101"/>
        <end position="113"/>
    </location>
</feature>
<dbReference type="AlphaFoldDB" id="A0A813KJK2"/>
<feature type="region of interest" description="Disordered" evidence="2">
    <location>
        <begin position="80"/>
        <end position="145"/>
    </location>
</feature>
<keyword evidence="1" id="KW-0175">Coiled coil</keyword>
<comment type="caution">
    <text evidence="3">The sequence shown here is derived from an EMBL/GenBank/DDBJ whole genome shotgun (WGS) entry which is preliminary data.</text>
</comment>
<reference evidence="3" key="1">
    <citation type="submission" date="2021-02" db="EMBL/GenBank/DDBJ databases">
        <authorList>
            <person name="Dougan E. K."/>
            <person name="Rhodes N."/>
            <person name="Thang M."/>
            <person name="Chan C."/>
        </authorList>
    </citation>
    <scope>NUCLEOTIDE SEQUENCE</scope>
</reference>
<protein>
    <submittedName>
        <fullName evidence="3">Uncharacterized protein</fullName>
    </submittedName>
</protein>
<feature type="region of interest" description="Disordered" evidence="2">
    <location>
        <begin position="1"/>
        <end position="22"/>
    </location>
</feature>